<dbReference type="AlphaFoldDB" id="A0A6C0FFK7"/>
<dbReference type="Pfam" id="PF13879">
    <property type="entry name" value="Hmw_CFAP97"/>
    <property type="match status" value="1"/>
</dbReference>
<proteinExistence type="predicted"/>
<organism evidence="1">
    <name type="scientific">viral metagenome</name>
    <dbReference type="NCBI Taxonomy" id="1070528"/>
    <lineage>
        <taxon>unclassified sequences</taxon>
        <taxon>metagenomes</taxon>
        <taxon>organismal metagenomes</taxon>
    </lineage>
</organism>
<sequence>MTMKLEVKKWASNIAMKHGAELHHAHRLRMEKIKNGPPVIDTTAPRSHPLVKRRLMESIQMAKKIEKENKQFLFRLAAICQKSYIDNNLSPHIEDYRSFTKSRIYRERMNRMRQITKENRVLADRIINVKPCLSFK</sequence>
<name>A0A6C0FFK7_9ZZZZ</name>
<dbReference type="EMBL" id="MN738832">
    <property type="protein sequence ID" value="QHT38550.1"/>
    <property type="molecule type" value="Genomic_DNA"/>
</dbReference>
<reference evidence="1" key="1">
    <citation type="journal article" date="2020" name="Nature">
        <title>Giant virus diversity and host interactions through global metagenomics.</title>
        <authorList>
            <person name="Schulz F."/>
            <person name="Roux S."/>
            <person name="Paez-Espino D."/>
            <person name="Jungbluth S."/>
            <person name="Walsh D.A."/>
            <person name="Denef V.J."/>
            <person name="McMahon K.D."/>
            <person name="Konstantinidis K.T."/>
            <person name="Eloe-Fadrosh E.A."/>
            <person name="Kyrpides N.C."/>
            <person name="Woyke T."/>
        </authorList>
    </citation>
    <scope>NUCLEOTIDE SEQUENCE</scope>
    <source>
        <strain evidence="1">GVMAG-S-ERX556106-38</strain>
    </source>
</reference>
<dbReference type="InterPro" id="IPR029488">
    <property type="entry name" value="Hmw/CFAP97"/>
</dbReference>
<protein>
    <submittedName>
        <fullName evidence="1">Uncharacterized protein</fullName>
    </submittedName>
</protein>
<accession>A0A6C0FFK7</accession>
<evidence type="ECO:0000313" key="1">
    <source>
        <dbReference type="EMBL" id="QHT38550.1"/>
    </source>
</evidence>